<evidence type="ECO:0000313" key="2">
    <source>
        <dbReference type="Proteomes" id="UP000032360"/>
    </source>
</evidence>
<comment type="caution">
    <text evidence="1">The sequence shown here is derived from an EMBL/GenBank/DDBJ whole genome shotgun (WGS) entry which is preliminary data.</text>
</comment>
<dbReference type="EMBL" id="JXYS01000062">
    <property type="protein sequence ID" value="KJF17163.1"/>
    <property type="molecule type" value="Genomic_DNA"/>
</dbReference>
<keyword evidence="2" id="KW-1185">Reference proteome</keyword>
<dbReference type="RefSeq" id="WP_052605622.1">
    <property type="nucleotide sequence ID" value="NZ_JXYS01000062.1"/>
</dbReference>
<name>A0A0D8HGW6_9ACTN</name>
<gene>
    <name evidence="1" type="ORF">AXFE_19720</name>
</gene>
<protein>
    <submittedName>
        <fullName evidence="1">Uncharacterized protein</fullName>
    </submittedName>
</protein>
<dbReference type="Proteomes" id="UP000032360">
    <property type="component" value="Unassembled WGS sequence"/>
</dbReference>
<reference evidence="1 2" key="1">
    <citation type="submission" date="2015-01" db="EMBL/GenBank/DDBJ databases">
        <title>Draft genome of the acidophilic iron oxidizer Acidithrix ferrooxidans strain Py-F3.</title>
        <authorList>
            <person name="Poehlein A."/>
            <person name="Eisen S."/>
            <person name="Schloemann M."/>
            <person name="Johnson B.D."/>
            <person name="Daniel R."/>
            <person name="Muehling M."/>
        </authorList>
    </citation>
    <scope>NUCLEOTIDE SEQUENCE [LARGE SCALE GENOMIC DNA]</scope>
    <source>
        <strain evidence="1 2">Py-F3</strain>
    </source>
</reference>
<dbReference type="OrthoDB" id="4560449at2"/>
<accession>A0A0D8HGW6</accession>
<organism evidence="1 2">
    <name type="scientific">Acidithrix ferrooxidans</name>
    <dbReference type="NCBI Taxonomy" id="1280514"/>
    <lineage>
        <taxon>Bacteria</taxon>
        <taxon>Bacillati</taxon>
        <taxon>Actinomycetota</taxon>
        <taxon>Acidimicrobiia</taxon>
        <taxon>Acidimicrobiales</taxon>
        <taxon>Acidimicrobiaceae</taxon>
        <taxon>Acidithrix</taxon>
    </lineage>
</organism>
<dbReference type="STRING" id="1280514.AXFE_19720"/>
<dbReference type="AlphaFoldDB" id="A0A0D8HGW6"/>
<evidence type="ECO:0000313" key="1">
    <source>
        <dbReference type="EMBL" id="KJF17163.1"/>
    </source>
</evidence>
<sequence>MRTTVEFDKDTAQAIEALRREQHLGMSEAVNELIRRGLVAQVIHPLFRQRTAPLSVSVDVSSVADALEILDGVATR</sequence>
<proteinExistence type="predicted"/>